<dbReference type="GO" id="GO:0032259">
    <property type="term" value="P:methylation"/>
    <property type="evidence" value="ECO:0007669"/>
    <property type="project" value="UniProtKB-KW"/>
</dbReference>
<dbReference type="InterPro" id="IPR013216">
    <property type="entry name" value="Methyltransf_11"/>
</dbReference>
<reference evidence="5" key="2">
    <citation type="submission" date="2021-04" db="EMBL/GenBank/DDBJ databases">
        <authorList>
            <person name="Gilroy R."/>
        </authorList>
    </citation>
    <scope>NUCLEOTIDE SEQUENCE</scope>
    <source>
        <strain evidence="5">ChiSxjej3B15-24422</strain>
    </source>
</reference>
<dbReference type="SUPFAM" id="SSF53335">
    <property type="entry name" value="S-adenosyl-L-methionine-dependent methyltransferases"/>
    <property type="match status" value="1"/>
</dbReference>
<dbReference type="InterPro" id="IPR029063">
    <property type="entry name" value="SAM-dependent_MTases_sf"/>
</dbReference>
<organism evidence="5 6">
    <name type="scientific">Candidatus Eisenbergiella pullistercoris</name>
    <dbReference type="NCBI Taxonomy" id="2838555"/>
    <lineage>
        <taxon>Bacteria</taxon>
        <taxon>Bacillati</taxon>
        <taxon>Bacillota</taxon>
        <taxon>Clostridia</taxon>
        <taxon>Lachnospirales</taxon>
        <taxon>Lachnospiraceae</taxon>
        <taxon>Eisenbergiella</taxon>
    </lineage>
</organism>
<evidence type="ECO:0000256" key="1">
    <source>
        <dbReference type="ARBA" id="ARBA00008361"/>
    </source>
</evidence>
<dbReference type="Pfam" id="PF08241">
    <property type="entry name" value="Methyltransf_11"/>
    <property type="match status" value="1"/>
</dbReference>
<evidence type="ECO:0000259" key="4">
    <source>
        <dbReference type="Pfam" id="PF08241"/>
    </source>
</evidence>
<dbReference type="AlphaFoldDB" id="A0A9D1YNB2"/>
<gene>
    <name evidence="5" type="ORF">H9831_00955</name>
</gene>
<reference evidence="5" key="1">
    <citation type="journal article" date="2021" name="PeerJ">
        <title>Extensive microbial diversity within the chicken gut microbiome revealed by metagenomics and culture.</title>
        <authorList>
            <person name="Gilroy R."/>
            <person name="Ravi A."/>
            <person name="Getino M."/>
            <person name="Pursley I."/>
            <person name="Horton D.L."/>
            <person name="Alikhan N.F."/>
            <person name="Baker D."/>
            <person name="Gharbi K."/>
            <person name="Hall N."/>
            <person name="Watson M."/>
            <person name="Adriaenssens E.M."/>
            <person name="Foster-Nyarko E."/>
            <person name="Jarju S."/>
            <person name="Secka A."/>
            <person name="Antonio M."/>
            <person name="Oren A."/>
            <person name="Chaudhuri R.R."/>
            <person name="La Ragione R."/>
            <person name="Hildebrand F."/>
            <person name="Pallen M.J."/>
        </authorList>
    </citation>
    <scope>NUCLEOTIDE SEQUENCE</scope>
    <source>
        <strain evidence="5">ChiSxjej3B15-24422</strain>
    </source>
</reference>
<dbReference type="PANTHER" id="PTHR44942:SF4">
    <property type="entry name" value="METHYLTRANSFERASE TYPE 11 DOMAIN-CONTAINING PROTEIN"/>
    <property type="match status" value="1"/>
</dbReference>
<evidence type="ECO:0000313" key="5">
    <source>
        <dbReference type="EMBL" id="HIY59241.1"/>
    </source>
</evidence>
<dbReference type="CDD" id="cd02440">
    <property type="entry name" value="AdoMet_MTases"/>
    <property type="match status" value="1"/>
</dbReference>
<comment type="caution">
    <text evidence="5">The sequence shown here is derived from an EMBL/GenBank/DDBJ whole genome shotgun (WGS) entry which is preliminary data.</text>
</comment>
<dbReference type="Proteomes" id="UP000824007">
    <property type="component" value="Unassembled WGS sequence"/>
</dbReference>
<sequence length="259" mass="30113">MKNVISFDSARIAEGYKKRPFLHGQVIEQFTERIGQNRFHRGIDIGCGAGLSTKALRKICGHVTGMDSSGEMIQVAKEVLGEDPAVDFFVEKAENISRVSEQMDIVTAAGVVQWVDRDAFLKGLEPRMKEGGYLLVYDFGISDTMEENPSYTKWWKEWYLPHFPRPYRDEHQWNQEDVGKYHFRICFQDRITLKHIFSLDDFVEFMLIQSNVNARIEKAGLKPEEVREAFMHSLDRVFGKEKRVLIFQGYSWCFQKVTP</sequence>
<evidence type="ECO:0000256" key="3">
    <source>
        <dbReference type="ARBA" id="ARBA00022679"/>
    </source>
</evidence>
<evidence type="ECO:0000313" key="6">
    <source>
        <dbReference type="Proteomes" id="UP000824007"/>
    </source>
</evidence>
<name>A0A9D1YNB2_9FIRM</name>
<dbReference type="InterPro" id="IPR051052">
    <property type="entry name" value="Diverse_substrate_MTase"/>
</dbReference>
<dbReference type="PANTHER" id="PTHR44942">
    <property type="entry name" value="METHYLTRANSF_11 DOMAIN-CONTAINING PROTEIN"/>
    <property type="match status" value="1"/>
</dbReference>
<dbReference type="Gene3D" id="3.40.50.150">
    <property type="entry name" value="Vaccinia Virus protein VP39"/>
    <property type="match status" value="1"/>
</dbReference>
<proteinExistence type="inferred from homology"/>
<keyword evidence="2 5" id="KW-0489">Methyltransferase</keyword>
<dbReference type="GO" id="GO:0008757">
    <property type="term" value="F:S-adenosylmethionine-dependent methyltransferase activity"/>
    <property type="evidence" value="ECO:0007669"/>
    <property type="project" value="InterPro"/>
</dbReference>
<keyword evidence="3" id="KW-0808">Transferase</keyword>
<feature type="domain" description="Methyltransferase type 11" evidence="4">
    <location>
        <begin position="43"/>
        <end position="136"/>
    </location>
</feature>
<protein>
    <submittedName>
        <fullName evidence="5">Methyltransferase domain-containing protein</fullName>
    </submittedName>
</protein>
<dbReference type="EMBL" id="DXDD01000009">
    <property type="protein sequence ID" value="HIY59241.1"/>
    <property type="molecule type" value="Genomic_DNA"/>
</dbReference>
<accession>A0A9D1YNB2</accession>
<evidence type="ECO:0000256" key="2">
    <source>
        <dbReference type="ARBA" id="ARBA00022603"/>
    </source>
</evidence>
<comment type="similarity">
    <text evidence="1">Belongs to the methyltransferase superfamily.</text>
</comment>